<dbReference type="Gene3D" id="3.55.40.20">
    <property type="entry name" value="Iron/manganese superoxide dismutase, C-terminal domain"/>
    <property type="match status" value="1"/>
</dbReference>
<name>A0A917WR24_9BACI</name>
<evidence type="ECO:0000256" key="1">
    <source>
        <dbReference type="ARBA" id="ARBA00008714"/>
    </source>
</evidence>
<evidence type="ECO:0000313" key="8">
    <source>
        <dbReference type="Proteomes" id="UP000618460"/>
    </source>
</evidence>
<dbReference type="GO" id="GO:0046872">
    <property type="term" value="F:metal ion binding"/>
    <property type="evidence" value="ECO:0007669"/>
    <property type="project" value="UniProtKB-KW"/>
</dbReference>
<evidence type="ECO:0000256" key="2">
    <source>
        <dbReference type="ARBA" id="ARBA00012682"/>
    </source>
</evidence>
<organism evidence="7 8">
    <name type="scientific">Paraliobacillus quinghaiensis</name>
    <dbReference type="NCBI Taxonomy" id="470815"/>
    <lineage>
        <taxon>Bacteria</taxon>
        <taxon>Bacillati</taxon>
        <taxon>Bacillota</taxon>
        <taxon>Bacilli</taxon>
        <taxon>Bacillales</taxon>
        <taxon>Bacillaceae</taxon>
        <taxon>Paraliobacillus</taxon>
    </lineage>
</organism>
<reference evidence="7" key="2">
    <citation type="submission" date="2020-09" db="EMBL/GenBank/DDBJ databases">
        <authorList>
            <person name="Sun Q."/>
            <person name="Zhou Y."/>
        </authorList>
    </citation>
    <scope>NUCLEOTIDE SEQUENCE</scope>
    <source>
        <strain evidence="7">CGMCC 1.6333</strain>
    </source>
</reference>
<dbReference type="PANTHER" id="PTHR11404">
    <property type="entry name" value="SUPEROXIDE DISMUTASE 2"/>
    <property type="match status" value="1"/>
</dbReference>
<dbReference type="PRINTS" id="PR01703">
    <property type="entry name" value="MNSODISMTASE"/>
</dbReference>
<comment type="caution">
    <text evidence="7">The sequence shown here is derived from an EMBL/GenBank/DDBJ whole genome shotgun (WGS) entry which is preliminary data.</text>
</comment>
<dbReference type="InterPro" id="IPR036314">
    <property type="entry name" value="SOD_C_sf"/>
</dbReference>
<dbReference type="InterPro" id="IPR001189">
    <property type="entry name" value="Mn/Fe_SOD"/>
</dbReference>
<dbReference type="Proteomes" id="UP000618460">
    <property type="component" value="Unassembled WGS sequence"/>
</dbReference>
<dbReference type="InterPro" id="IPR019833">
    <property type="entry name" value="Mn/Fe_SOD_BS"/>
</dbReference>
<proteinExistence type="inferred from homology"/>
<dbReference type="Pfam" id="PF02777">
    <property type="entry name" value="Sod_Fe_C"/>
    <property type="match status" value="1"/>
</dbReference>
<dbReference type="InterPro" id="IPR036324">
    <property type="entry name" value="Mn/Fe_SOD_N_sf"/>
</dbReference>
<dbReference type="InterPro" id="IPR019832">
    <property type="entry name" value="Mn/Fe_SOD_C"/>
</dbReference>
<dbReference type="RefSeq" id="WP_117152054.1">
    <property type="nucleotide sequence ID" value="NZ_BMLG01000001.1"/>
</dbReference>
<evidence type="ECO:0000256" key="3">
    <source>
        <dbReference type="ARBA" id="ARBA00022723"/>
    </source>
</evidence>
<dbReference type="AlphaFoldDB" id="A0A917WR24"/>
<dbReference type="OrthoDB" id="9803125at2"/>
<dbReference type="FunFam" id="3.55.40.20:FF:000004">
    <property type="entry name" value="Superoxide dismutase [Fe]"/>
    <property type="match status" value="1"/>
</dbReference>
<feature type="domain" description="Manganese/iron superoxide dismutase N-terminal" evidence="5">
    <location>
        <begin position="84"/>
        <end position="163"/>
    </location>
</feature>
<feature type="domain" description="Manganese/iron superoxide dismutase C-terminal" evidence="6">
    <location>
        <begin position="173"/>
        <end position="274"/>
    </location>
</feature>
<evidence type="ECO:0000259" key="6">
    <source>
        <dbReference type="Pfam" id="PF02777"/>
    </source>
</evidence>
<accession>A0A917WR24</accession>
<dbReference type="InterPro" id="IPR019831">
    <property type="entry name" value="Mn/Fe_SOD_N"/>
</dbReference>
<dbReference type="InterPro" id="IPR050265">
    <property type="entry name" value="Fe/Mn_Superoxide_Dismutase"/>
</dbReference>
<keyword evidence="4" id="KW-0560">Oxidoreductase</keyword>
<evidence type="ECO:0000256" key="4">
    <source>
        <dbReference type="ARBA" id="ARBA00023002"/>
    </source>
</evidence>
<dbReference type="SUPFAM" id="SSF46609">
    <property type="entry name" value="Fe,Mn superoxide dismutase (SOD), N-terminal domain"/>
    <property type="match status" value="1"/>
</dbReference>
<sequence>MDEKLHAYLRELLEWTNAVETSFETADRTIGETEDWENWKEEIKDMMYKENPSHEEVQQLEQKGEIFHTRLEQNTSNESVAVGQHQLPPLPYAYNALEPYISEQIMRLHHDSHHQSYVNGLNKAEVNLYQSKPNTPLWKHWFREQAFHGSGHYLHTIFWFNMKPNGGGEPPKKTDIAKQITNDFGSFSAFKEIFRKGAESVEGVGWTMLVWSPRAGRLAIQTLEKHQDFSLGDTIPLLVLDVWEHAYYLQYNNDRKEYIKQWWNVINWEDVNNRFQTAKQVKWSLF</sequence>
<evidence type="ECO:0000313" key="7">
    <source>
        <dbReference type="EMBL" id="GGM22525.1"/>
    </source>
</evidence>
<keyword evidence="8" id="KW-1185">Reference proteome</keyword>
<dbReference type="SUPFAM" id="SSF54719">
    <property type="entry name" value="Fe,Mn superoxide dismutase (SOD), C-terminal domain"/>
    <property type="match status" value="1"/>
</dbReference>
<dbReference type="GO" id="GO:0004784">
    <property type="term" value="F:superoxide dismutase activity"/>
    <property type="evidence" value="ECO:0007669"/>
    <property type="project" value="UniProtKB-EC"/>
</dbReference>
<comment type="similarity">
    <text evidence="1">Belongs to the iron/manganese superoxide dismutase family.</text>
</comment>
<dbReference type="PROSITE" id="PS00088">
    <property type="entry name" value="SOD_MN"/>
    <property type="match status" value="1"/>
</dbReference>
<dbReference type="EC" id="1.15.1.1" evidence="2"/>
<dbReference type="EMBL" id="BMLG01000001">
    <property type="protein sequence ID" value="GGM22525.1"/>
    <property type="molecule type" value="Genomic_DNA"/>
</dbReference>
<keyword evidence="3" id="KW-0479">Metal-binding</keyword>
<gene>
    <name evidence="7" type="primary">sodF</name>
    <name evidence="7" type="ORF">GCM10011351_05470</name>
</gene>
<dbReference type="Pfam" id="PF00081">
    <property type="entry name" value="Sod_Fe_N"/>
    <property type="match status" value="1"/>
</dbReference>
<dbReference type="PANTHER" id="PTHR11404:SF6">
    <property type="entry name" value="SUPEROXIDE DISMUTASE [MN], MITOCHONDRIAL"/>
    <property type="match status" value="1"/>
</dbReference>
<dbReference type="Gene3D" id="1.10.287.990">
    <property type="entry name" value="Fe,Mn superoxide dismutase (SOD) domain"/>
    <property type="match status" value="1"/>
</dbReference>
<reference evidence="7" key="1">
    <citation type="journal article" date="2014" name="Int. J. Syst. Evol. Microbiol.">
        <title>Complete genome sequence of Corynebacterium casei LMG S-19264T (=DSM 44701T), isolated from a smear-ripened cheese.</title>
        <authorList>
            <consortium name="US DOE Joint Genome Institute (JGI-PGF)"/>
            <person name="Walter F."/>
            <person name="Albersmeier A."/>
            <person name="Kalinowski J."/>
            <person name="Ruckert C."/>
        </authorList>
    </citation>
    <scope>NUCLEOTIDE SEQUENCE</scope>
    <source>
        <strain evidence="7">CGMCC 1.6333</strain>
    </source>
</reference>
<evidence type="ECO:0000259" key="5">
    <source>
        <dbReference type="Pfam" id="PF00081"/>
    </source>
</evidence>
<protein>
    <recommendedName>
        <fullName evidence="2">superoxide dismutase</fullName>
        <ecNumber evidence="2">1.15.1.1</ecNumber>
    </recommendedName>
</protein>